<proteinExistence type="predicted"/>
<evidence type="ECO:0000313" key="4">
    <source>
        <dbReference type="Proteomes" id="UP000054481"/>
    </source>
</evidence>
<evidence type="ECO:0008006" key="5">
    <source>
        <dbReference type="Google" id="ProtNLM"/>
    </source>
</evidence>
<accession>A0A0F7ZU95</accession>
<dbReference type="AlphaFoldDB" id="A0A0F7ZU95"/>
<dbReference type="Proteomes" id="UP000054481">
    <property type="component" value="Unassembled WGS sequence"/>
</dbReference>
<keyword evidence="2" id="KW-0812">Transmembrane</keyword>
<feature type="compositionally biased region" description="Low complexity" evidence="1">
    <location>
        <begin position="104"/>
        <end position="145"/>
    </location>
</feature>
<organism evidence="3 4">
    <name type="scientific">Hirsutella minnesotensis 3608</name>
    <dbReference type="NCBI Taxonomy" id="1043627"/>
    <lineage>
        <taxon>Eukaryota</taxon>
        <taxon>Fungi</taxon>
        <taxon>Dikarya</taxon>
        <taxon>Ascomycota</taxon>
        <taxon>Pezizomycotina</taxon>
        <taxon>Sordariomycetes</taxon>
        <taxon>Hypocreomycetidae</taxon>
        <taxon>Hypocreales</taxon>
        <taxon>Ophiocordycipitaceae</taxon>
        <taxon>Hirsutella</taxon>
    </lineage>
</organism>
<feature type="region of interest" description="Disordered" evidence="1">
    <location>
        <begin position="1"/>
        <end position="24"/>
    </location>
</feature>
<feature type="transmembrane region" description="Helical" evidence="2">
    <location>
        <begin position="77"/>
        <end position="101"/>
    </location>
</feature>
<name>A0A0F7ZU95_9HYPO</name>
<gene>
    <name evidence="3" type="ORF">HIM_06069</name>
</gene>
<reference evidence="3 4" key="1">
    <citation type="journal article" date="2014" name="Genome Biol. Evol.">
        <title>Comparative genomics and transcriptomics analyses reveal divergent lifestyle features of nematode endoparasitic fungus Hirsutella minnesotensis.</title>
        <authorList>
            <person name="Lai Y."/>
            <person name="Liu K."/>
            <person name="Zhang X."/>
            <person name="Zhang X."/>
            <person name="Li K."/>
            <person name="Wang N."/>
            <person name="Shu C."/>
            <person name="Wu Y."/>
            <person name="Wang C."/>
            <person name="Bushley K.E."/>
            <person name="Xiang M."/>
            <person name="Liu X."/>
        </authorList>
    </citation>
    <scope>NUCLEOTIDE SEQUENCE [LARGE SCALE GENOMIC DNA]</scope>
    <source>
        <strain evidence="3 4">3608</strain>
    </source>
</reference>
<dbReference type="Gene3D" id="3.50.4.10">
    <property type="entry name" value="Hepatocyte Growth Factor"/>
    <property type="match status" value="1"/>
</dbReference>
<evidence type="ECO:0000256" key="2">
    <source>
        <dbReference type="SAM" id="Phobius"/>
    </source>
</evidence>
<keyword evidence="4" id="KW-1185">Reference proteome</keyword>
<keyword evidence="2" id="KW-0472">Membrane</keyword>
<dbReference type="OrthoDB" id="4927643at2759"/>
<feature type="region of interest" description="Disordered" evidence="1">
    <location>
        <begin position="103"/>
        <end position="145"/>
    </location>
</feature>
<sequence>MADSRTFTHRPALDSRGLQDSFGPEVTPYQRIEQQPFEVYSEPPCFDRIAKEAPEVVQHPAGEPPLTTTRQPPRRKVLLFAIPAVLVILGVALGLGLGLGLKRGGATAPPTSSASPTSHIPSRSQSSSTSASPTSAAPSAPVVTSGTHGLAANSCTFQTPRTHLASQDTRFTQYCFTDWPNGSEAADGKGRVRDLRRATVYTFEACMDECVAYNRGVARGAPTCQAVTYNSNLTSIIEEGRQGGNCFLKNKKAVNIQGSAESASAAIAL</sequence>
<evidence type="ECO:0000313" key="3">
    <source>
        <dbReference type="EMBL" id="KJZ74473.1"/>
    </source>
</evidence>
<dbReference type="EMBL" id="KQ030525">
    <property type="protein sequence ID" value="KJZ74473.1"/>
    <property type="molecule type" value="Genomic_DNA"/>
</dbReference>
<evidence type="ECO:0000256" key="1">
    <source>
        <dbReference type="SAM" id="MobiDB-lite"/>
    </source>
</evidence>
<protein>
    <recommendedName>
        <fullName evidence="5">Apple domain-containing protein</fullName>
    </recommendedName>
</protein>
<keyword evidence="2" id="KW-1133">Transmembrane helix</keyword>